<accession>A0A7Z0QSC6</accession>
<dbReference type="Pfam" id="PF19662">
    <property type="entry name" value="DUF6165"/>
    <property type="match status" value="1"/>
</dbReference>
<proteinExistence type="predicted"/>
<comment type="caution">
    <text evidence="1">The sequence shown here is derived from an EMBL/GenBank/DDBJ whole genome shotgun (WGS) entry which is preliminary data.</text>
</comment>
<keyword evidence="2" id="KW-1185">Reference proteome</keyword>
<sequence>MSEISVPVSFGELLDKIAILQIKSERMRDPDKLTNVRNELTALETTWLAHPAAGHDIVRLRAELKAVNERLWVIEDDIRVKEKAQAFDEEFVRLARSVYFENDERARIKKAINVALGSAYVEEKSYEDYRSGAAAP</sequence>
<dbReference type="Proteomes" id="UP000589896">
    <property type="component" value="Unassembled WGS sequence"/>
</dbReference>
<dbReference type="InterPro" id="IPR046163">
    <property type="entry name" value="DUF6165"/>
</dbReference>
<evidence type="ECO:0000313" key="2">
    <source>
        <dbReference type="Proteomes" id="UP000589896"/>
    </source>
</evidence>
<gene>
    <name evidence="1" type="ORF">H0E82_14760</name>
</gene>
<organism evidence="1 2">
    <name type="scientific">Luteimonas deserti</name>
    <dbReference type="NCBI Taxonomy" id="2752306"/>
    <lineage>
        <taxon>Bacteria</taxon>
        <taxon>Pseudomonadati</taxon>
        <taxon>Pseudomonadota</taxon>
        <taxon>Gammaproteobacteria</taxon>
        <taxon>Lysobacterales</taxon>
        <taxon>Lysobacteraceae</taxon>
        <taxon>Luteimonas</taxon>
    </lineage>
</organism>
<evidence type="ECO:0000313" key="1">
    <source>
        <dbReference type="EMBL" id="NYZ63999.1"/>
    </source>
</evidence>
<reference evidence="1 2" key="1">
    <citation type="submission" date="2020-07" db="EMBL/GenBank/DDBJ databases">
        <title>isolation of Luteimonas sp. SJ-16.</title>
        <authorList>
            <person name="Huang X.-X."/>
            <person name="Xu L."/>
            <person name="Sun J.-Q."/>
        </authorList>
    </citation>
    <scope>NUCLEOTIDE SEQUENCE [LARGE SCALE GENOMIC DNA]</scope>
    <source>
        <strain evidence="1 2">SJ-16</strain>
    </source>
</reference>
<dbReference type="AlphaFoldDB" id="A0A7Z0QSC6"/>
<dbReference type="RefSeq" id="WP_180546197.1">
    <property type="nucleotide sequence ID" value="NZ_JACCJZ010000020.1"/>
</dbReference>
<dbReference type="EMBL" id="JACCJZ010000020">
    <property type="protein sequence ID" value="NYZ63999.1"/>
    <property type="molecule type" value="Genomic_DNA"/>
</dbReference>
<name>A0A7Z0QSC6_9GAMM</name>
<protein>
    <submittedName>
        <fullName evidence="1">Uncharacterized protein</fullName>
    </submittedName>
</protein>